<evidence type="ECO:0000256" key="2">
    <source>
        <dbReference type="ARBA" id="ARBA00022491"/>
    </source>
</evidence>
<dbReference type="Gene3D" id="1.10.10.10">
    <property type="entry name" value="Winged helix-like DNA-binding domain superfamily/Winged helix DNA-binding domain"/>
    <property type="match status" value="1"/>
</dbReference>
<proteinExistence type="inferred from homology"/>
<dbReference type="InterPro" id="IPR036390">
    <property type="entry name" value="WH_DNA-bd_sf"/>
</dbReference>
<dbReference type="Pfam" id="PF01475">
    <property type="entry name" value="FUR"/>
    <property type="match status" value="1"/>
</dbReference>
<dbReference type="InterPro" id="IPR043135">
    <property type="entry name" value="Fur_C"/>
</dbReference>
<dbReference type="InterPro" id="IPR002481">
    <property type="entry name" value="FUR"/>
</dbReference>
<dbReference type="GO" id="GO:0045892">
    <property type="term" value="P:negative regulation of DNA-templated transcription"/>
    <property type="evidence" value="ECO:0007669"/>
    <property type="project" value="TreeGrafter"/>
</dbReference>
<evidence type="ECO:0000256" key="4">
    <source>
        <dbReference type="ARBA" id="ARBA00022833"/>
    </source>
</evidence>
<dbReference type="GO" id="GO:0000976">
    <property type="term" value="F:transcription cis-regulatory region binding"/>
    <property type="evidence" value="ECO:0007669"/>
    <property type="project" value="TreeGrafter"/>
</dbReference>
<dbReference type="PANTHER" id="PTHR33202:SF7">
    <property type="entry name" value="FERRIC UPTAKE REGULATION PROTEIN"/>
    <property type="match status" value="1"/>
</dbReference>
<gene>
    <name evidence="9" type="primary">fur</name>
    <name evidence="11" type="ORF">HLH48_04590</name>
</gene>
<accession>A0A7W4IAT3</accession>
<evidence type="ECO:0000256" key="3">
    <source>
        <dbReference type="ARBA" id="ARBA00022723"/>
    </source>
</evidence>
<protein>
    <recommendedName>
        <fullName evidence="9">Ferric uptake regulation protein</fullName>
    </recommendedName>
</protein>
<dbReference type="Proteomes" id="UP000589085">
    <property type="component" value="Unassembled WGS sequence"/>
</dbReference>
<comment type="caution">
    <text evidence="11">The sequence shown here is derived from an EMBL/GenBank/DDBJ whole genome shotgun (WGS) entry which is preliminary data.</text>
</comment>
<dbReference type="AlphaFoldDB" id="A0A7W4IAT3"/>
<dbReference type="InterPro" id="IPR036388">
    <property type="entry name" value="WH-like_DNA-bd_sf"/>
</dbReference>
<dbReference type="EMBL" id="JABEQJ010000004">
    <property type="protein sequence ID" value="MBB2159456.1"/>
    <property type="molecule type" value="Genomic_DNA"/>
</dbReference>
<comment type="subunit">
    <text evidence="9">Homodimer.</text>
</comment>
<feature type="binding site" evidence="8">
    <location>
        <position position="132"/>
    </location>
    <ligand>
        <name>Fe cation</name>
        <dbReference type="ChEBI" id="CHEBI:24875"/>
    </ligand>
</feature>
<dbReference type="GO" id="GO:0003700">
    <property type="term" value="F:DNA-binding transcription factor activity"/>
    <property type="evidence" value="ECO:0007669"/>
    <property type="project" value="UniProtKB-UniRule"/>
</dbReference>
<evidence type="ECO:0000256" key="7">
    <source>
        <dbReference type="ARBA" id="ARBA00023163"/>
    </source>
</evidence>
<dbReference type="GO" id="GO:0005737">
    <property type="term" value="C:cytoplasm"/>
    <property type="evidence" value="ECO:0007669"/>
    <property type="project" value="UniProtKB-SubCell"/>
</dbReference>
<dbReference type="GO" id="GO:0008270">
    <property type="term" value="F:zinc ion binding"/>
    <property type="evidence" value="ECO:0007669"/>
    <property type="project" value="TreeGrafter"/>
</dbReference>
<reference evidence="11 12" key="1">
    <citation type="submission" date="2020-04" db="EMBL/GenBank/DDBJ databases">
        <title>Description of novel Gluconacetobacter.</title>
        <authorList>
            <person name="Sombolestani A."/>
        </authorList>
    </citation>
    <scope>NUCLEOTIDE SEQUENCE [LARGE SCALE GENOMIC DNA]</scope>
    <source>
        <strain evidence="11 12">LMG 19747</strain>
    </source>
</reference>
<name>A0A7W4IAT3_9PROT</name>
<comment type="cofactor">
    <cofactor evidence="8">
        <name>Mn(2+)</name>
        <dbReference type="ChEBI" id="CHEBI:29035"/>
    </cofactor>
    <cofactor evidence="8">
        <name>Fe(2+)</name>
        <dbReference type="ChEBI" id="CHEBI:29033"/>
    </cofactor>
    <text evidence="8">Binds 1 Mn(2+) or Fe(2+) ion per subunit.</text>
</comment>
<keyword evidence="3 8" id="KW-0479">Metal-binding</keyword>
<keyword evidence="4 9" id="KW-0862">Zinc</keyword>
<dbReference type="SUPFAM" id="SSF46785">
    <property type="entry name" value="Winged helix' DNA-binding domain"/>
    <property type="match status" value="1"/>
</dbReference>
<evidence type="ECO:0000313" key="11">
    <source>
        <dbReference type="EMBL" id="MBB2159456.1"/>
    </source>
</evidence>
<dbReference type="GO" id="GO:1900376">
    <property type="term" value="P:regulation of secondary metabolite biosynthetic process"/>
    <property type="evidence" value="ECO:0007669"/>
    <property type="project" value="TreeGrafter"/>
</dbReference>
<evidence type="ECO:0000256" key="1">
    <source>
        <dbReference type="ARBA" id="ARBA00007957"/>
    </source>
</evidence>
<evidence type="ECO:0000256" key="10">
    <source>
        <dbReference type="SAM" id="MobiDB-lite"/>
    </source>
</evidence>
<evidence type="ECO:0000256" key="6">
    <source>
        <dbReference type="ARBA" id="ARBA00023125"/>
    </source>
</evidence>
<dbReference type="Gene3D" id="3.30.1490.190">
    <property type="match status" value="1"/>
</dbReference>
<evidence type="ECO:0000313" key="12">
    <source>
        <dbReference type="Proteomes" id="UP000589085"/>
    </source>
</evidence>
<keyword evidence="6 9" id="KW-0238">DNA-binding</keyword>
<dbReference type="RefSeq" id="WP_182996327.1">
    <property type="nucleotide sequence ID" value="NZ_JABEQJ010000004.1"/>
</dbReference>
<keyword evidence="7 9" id="KW-0804">Transcription</keyword>
<keyword evidence="9" id="KW-0963">Cytoplasm</keyword>
<dbReference type="PANTHER" id="PTHR33202">
    <property type="entry name" value="ZINC UPTAKE REGULATION PROTEIN"/>
    <property type="match status" value="1"/>
</dbReference>
<comment type="similarity">
    <text evidence="1 9">Belongs to the Fur family.</text>
</comment>
<keyword evidence="2 9" id="KW-0678">Repressor</keyword>
<keyword evidence="8 9" id="KW-0408">Iron</keyword>
<dbReference type="FunFam" id="1.10.10.10:FF:000051">
    <property type="entry name" value="Fur family transcriptional regulator"/>
    <property type="match status" value="1"/>
</dbReference>
<organism evidence="11 12">
    <name type="scientific">Gluconacetobacter sacchari</name>
    <dbReference type="NCBI Taxonomy" id="92759"/>
    <lineage>
        <taxon>Bacteria</taxon>
        <taxon>Pseudomonadati</taxon>
        <taxon>Pseudomonadota</taxon>
        <taxon>Alphaproteobacteria</taxon>
        <taxon>Acetobacterales</taxon>
        <taxon>Acetobacteraceae</taxon>
        <taxon>Gluconacetobacter</taxon>
    </lineage>
</organism>
<dbReference type="CDD" id="cd07153">
    <property type="entry name" value="Fur_like"/>
    <property type="match status" value="1"/>
</dbReference>
<keyword evidence="5 9" id="KW-0805">Transcription regulation</keyword>
<evidence type="ECO:0000256" key="5">
    <source>
        <dbReference type="ARBA" id="ARBA00023015"/>
    </source>
</evidence>
<sequence length="163" mass="18494">MVSSADAHESRIGRMCVERGLKMTGQRRVIARVLSEAEDHPDVEELYRRAIGLDARISVATVYRTVRLLEEKGILERRDFGGGRARYEATEDGDHYHLIDVESGKVVEFEDAEHAALMHRIADRLGFDLVSHRLELFARRRPVPSDEKQARAARAASKDGSRR</sequence>
<feature type="region of interest" description="Disordered" evidence="10">
    <location>
        <begin position="143"/>
        <end position="163"/>
    </location>
</feature>
<evidence type="ECO:0000256" key="8">
    <source>
        <dbReference type="PIRSR" id="PIRSR602481-2"/>
    </source>
</evidence>
<comment type="subcellular location">
    <subcellularLocation>
        <location evidence="9">Cytoplasm</location>
    </subcellularLocation>
</comment>
<evidence type="ECO:0000256" key="9">
    <source>
        <dbReference type="RuleBase" id="RU364037"/>
    </source>
</evidence>